<keyword evidence="1" id="KW-0812">Transmembrane</keyword>
<reference evidence="2 3" key="1">
    <citation type="submission" date="2016-09" db="EMBL/GenBank/DDBJ databases">
        <authorList>
            <person name="Capua I."/>
            <person name="De Benedictis P."/>
            <person name="Joannis T."/>
            <person name="Lombin L.H."/>
            <person name="Cattoli G."/>
        </authorList>
    </citation>
    <scope>NUCLEOTIDE SEQUENCE [LARGE SCALE GENOMIC DNA]</scope>
    <source>
        <strain evidence="2 3">GluBS11</strain>
    </source>
</reference>
<evidence type="ECO:0000313" key="2">
    <source>
        <dbReference type="EMBL" id="SCP99848.1"/>
    </source>
</evidence>
<keyword evidence="1" id="KW-1133">Transmembrane helix</keyword>
<name>A0A1D3TZ80_9FIRM</name>
<accession>A0A1D3TZ80</accession>
<dbReference type="Proteomes" id="UP000199315">
    <property type="component" value="Unassembled WGS sequence"/>
</dbReference>
<proteinExistence type="predicted"/>
<protein>
    <submittedName>
        <fullName evidence="2">Uncharacterized protein</fullName>
    </submittedName>
</protein>
<dbReference type="OrthoDB" id="9910655at2"/>
<organism evidence="2 3">
    <name type="scientific">Anaerobium acetethylicum</name>
    <dbReference type="NCBI Taxonomy" id="1619234"/>
    <lineage>
        <taxon>Bacteria</taxon>
        <taxon>Bacillati</taxon>
        <taxon>Bacillota</taxon>
        <taxon>Clostridia</taxon>
        <taxon>Lachnospirales</taxon>
        <taxon>Lachnospiraceae</taxon>
        <taxon>Anaerobium</taxon>
    </lineage>
</organism>
<evidence type="ECO:0000313" key="3">
    <source>
        <dbReference type="Proteomes" id="UP000199315"/>
    </source>
</evidence>
<gene>
    <name evidence="2" type="ORF">SAMN05421730_10655</name>
</gene>
<dbReference type="AlphaFoldDB" id="A0A1D3TZ80"/>
<dbReference type="EMBL" id="FMKA01000065">
    <property type="protein sequence ID" value="SCP99848.1"/>
    <property type="molecule type" value="Genomic_DNA"/>
</dbReference>
<evidence type="ECO:0000256" key="1">
    <source>
        <dbReference type="SAM" id="Phobius"/>
    </source>
</evidence>
<keyword evidence="1" id="KW-0472">Membrane</keyword>
<feature type="transmembrane region" description="Helical" evidence="1">
    <location>
        <begin position="123"/>
        <end position="141"/>
    </location>
</feature>
<sequence>MSIRCEATNYKSCKRNNVIIYYNCLYESNTILLLLTAIIELIVPDIKSFYIPIAIEVRDDIHKAIIIDKNLKVHGSDDYDYFIPKEHYNKWKRTYRVVFGIVMILEVAVILLLVYLLLSNLNLILGVTTFVVFGIAFYFFYKVVSSNKSIRKYEIKDFK</sequence>
<feature type="transmembrane region" description="Helical" evidence="1">
    <location>
        <begin position="97"/>
        <end position="117"/>
    </location>
</feature>
<keyword evidence="3" id="KW-1185">Reference proteome</keyword>
<dbReference type="RefSeq" id="WP_091237077.1">
    <property type="nucleotide sequence ID" value="NZ_FMKA01000065.1"/>
</dbReference>